<protein>
    <submittedName>
        <fullName evidence="9">Peptidase M3A and M3B domain-containing protein</fullName>
    </submittedName>
</protein>
<dbReference type="OrthoDB" id="17530at2759"/>
<keyword evidence="6 7" id="KW-0482">Metalloprotease</keyword>
<dbReference type="GO" id="GO:0005739">
    <property type="term" value="C:mitochondrion"/>
    <property type="evidence" value="ECO:0007669"/>
    <property type="project" value="TreeGrafter"/>
</dbReference>
<dbReference type="EMBL" id="LODT01000035">
    <property type="protein sequence ID" value="KYQ91187.1"/>
    <property type="molecule type" value="Genomic_DNA"/>
</dbReference>
<dbReference type="InterPro" id="IPR045090">
    <property type="entry name" value="Pept_M3A_M3B"/>
</dbReference>
<dbReference type="InterPro" id="IPR024079">
    <property type="entry name" value="MetalloPept_cat_dom_sf"/>
</dbReference>
<keyword evidence="4 7" id="KW-0378">Hydrolase</keyword>
<accession>A0A151ZB62</accession>
<evidence type="ECO:0000256" key="5">
    <source>
        <dbReference type="ARBA" id="ARBA00022833"/>
    </source>
</evidence>
<keyword evidence="10" id="KW-1185">Reference proteome</keyword>
<proteinExistence type="inferred from homology"/>
<dbReference type="PANTHER" id="PTHR11804">
    <property type="entry name" value="PROTEASE M3 THIMET OLIGOPEPTIDASE-RELATED"/>
    <property type="match status" value="1"/>
</dbReference>
<evidence type="ECO:0000313" key="10">
    <source>
        <dbReference type="Proteomes" id="UP000076078"/>
    </source>
</evidence>
<dbReference type="FunCoup" id="A0A151ZB62">
    <property type="interactions" value="578"/>
</dbReference>
<name>A0A151ZB62_TIELA</name>
<reference evidence="9 10" key="1">
    <citation type="submission" date="2015-12" db="EMBL/GenBank/DDBJ databases">
        <title>Dictyostelia acquired genes for synthesis and detection of signals that induce cell-type specialization by lateral gene transfer from prokaryotes.</title>
        <authorList>
            <person name="Gloeckner G."/>
            <person name="Schaap P."/>
        </authorList>
    </citation>
    <scope>NUCLEOTIDE SEQUENCE [LARGE SCALE GENOMIC DNA]</scope>
    <source>
        <strain evidence="9 10">TK</strain>
    </source>
</reference>
<evidence type="ECO:0000313" key="9">
    <source>
        <dbReference type="EMBL" id="KYQ91187.1"/>
    </source>
</evidence>
<dbReference type="STRING" id="361077.A0A151ZB62"/>
<evidence type="ECO:0000256" key="6">
    <source>
        <dbReference type="ARBA" id="ARBA00023049"/>
    </source>
</evidence>
<keyword evidence="3 7" id="KW-0479">Metal-binding</keyword>
<dbReference type="PANTHER" id="PTHR11804:SF79">
    <property type="entry name" value="MITOCHONDRIAL INTERMEDIATE PEPTIDASE"/>
    <property type="match status" value="1"/>
</dbReference>
<evidence type="ECO:0000256" key="3">
    <source>
        <dbReference type="ARBA" id="ARBA00022723"/>
    </source>
</evidence>
<evidence type="ECO:0000256" key="2">
    <source>
        <dbReference type="ARBA" id="ARBA00022670"/>
    </source>
</evidence>
<dbReference type="GO" id="GO:0004222">
    <property type="term" value="F:metalloendopeptidase activity"/>
    <property type="evidence" value="ECO:0007669"/>
    <property type="project" value="InterPro"/>
</dbReference>
<dbReference type="InParanoid" id="A0A151ZB62"/>
<keyword evidence="2 7" id="KW-0645">Protease</keyword>
<dbReference type="GO" id="GO:0006627">
    <property type="term" value="P:protein processing involved in protein targeting to mitochondrion"/>
    <property type="evidence" value="ECO:0007669"/>
    <property type="project" value="TreeGrafter"/>
</dbReference>
<gene>
    <name evidence="9" type="ORF">DLAC_08103</name>
</gene>
<comment type="similarity">
    <text evidence="1 7">Belongs to the peptidase M3 family.</text>
</comment>
<dbReference type="InterPro" id="IPR024077">
    <property type="entry name" value="Neurolysin/TOP_dom2"/>
</dbReference>
<dbReference type="Proteomes" id="UP000076078">
    <property type="component" value="Unassembled WGS sequence"/>
</dbReference>
<organism evidence="9 10">
    <name type="scientific">Tieghemostelium lacteum</name>
    <name type="common">Slime mold</name>
    <name type="synonym">Dictyostelium lacteum</name>
    <dbReference type="NCBI Taxonomy" id="361077"/>
    <lineage>
        <taxon>Eukaryota</taxon>
        <taxon>Amoebozoa</taxon>
        <taxon>Evosea</taxon>
        <taxon>Eumycetozoa</taxon>
        <taxon>Dictyostelia</taxon>
        <taxon>Dictyosteliales</taxon>
        <taxon>Raperosteliaceae</taxon>
        <taxon>Tieghemostelium</taxon>
    </lineage>
</organism>
<evidence type="ECO:0000256" key="7">
    <source>
        <dbReference type="RuleBase" id="RU003435"/>
    </source>
</evidence>
<evidence type="ECO:0000256" key="1">
    <source>
        <dbReference type="ARBA" id="ARBA00006040"/>
    </source>
</evidence>
<comment type="caution">
    <text evidence="9">The sequence shown here is derived from an EMBL/GenBank/DDBJ whole genome shotgun (WGS) entry which is preliminary data.</text>
</comment>
<dbReference type="GO" id="GO:0046872">
    <property type="term" value="F:metal ion binding"/>
    <property type="evidence" value="ECO:0007669"/>
    <property type="project" value="UniProtKB-UniRule"/>
</dbReference>
<keyword evidence="5 7" id="KW-0862">Zinc</keyword>
<dbReference type="GO" id="GO:0006518">
    <property type="term" value="P:peptide metabolic process"/>
    <property type="evidence" value="ECO:0007669"/>
    <property type="project" value="TreeGrafter"/>
</dbReference>
<dbReference type="InterPro" id="IPR001567">
    <property type="entry name" value="Pept_M3A_M3B_dom"/>
</dbReference>
<evidence type="ECO:0000256" key="4">
    <source>
        <dbReference type="ARBA" id="ARBA00022801"/>
    </source>
</evidence>
<dbReference type="SUPFAM" id="SSF55486">
    <property type="entry name" value="Metalloproteases ('zincins'), catalytic domain"/>
    <property type="match status" value="1"/>
</dbReference>
<dbReference type="Gene3D" id="1.10.1370.10">
    <property type="entry name" value="Neurolysin, domain 3"/>
    <property type="match status" value="1"/>
</dbReference>
<sequence length="702" mass="81172">MLKVLLSKNVLLLNNQIYKVTLKRCYSSSSSSNSCGLFGVGTLQGANWDRLCREKEENINEICRDVTSKDIRNVKDLKYIAHKIDQISQDICTVTDTSQYAINVFRNSSNSLNKLHFEQAYKSLQTFGGIVHRLNADVPLFDKLKQTQQHQLFSQLPFDYQRNINETVKESEQNGINLPLDQRNNLIRYKEGIDYLGSQLDHLYNGNDTGDDLPQLKNVPESALVDLPSEFMQYCQKQVNGKFTLKLYSFMANGILRYSHDSEIREKVYNLTNSNKSGTLIAQTLSGIITQRNLMANQLGYRDFAQYDLSTKLMKTPESVSEFLWNLSTRTKEQSDKELDLMIKVNNGQPIKMSDHAYLKNQILSQYADVTGQLNQYFSYENVFQGLDIFCQDLFGLTFRRVPMEEGECGYNEDDIIKMELHSPTEGTLGYCYIDLWSTPNRPKSSNNTLSIQLGCIKSEFIDFSEKPQQGHKKSLDLTHYQIPRVGMSCDWSRSHTISYDQVLVLFHEFGHCLNILLSRCNFQNLCGTRGPIDFVEIPSSLMECFMRYYPFISKFARDSQGRTLPQDLFDQYLQNHNLFRGINTQEQICLALFCLNVYNHNFPNTNQSLEKLMQKYYNEILGYTGEIGNQFLSKLPHLYYYGPSYYCYLLDQHYADQIWKNLFDSGKNISLQSGNFWRKNFLELGASCDLDTVLNKFIKSN</sequence>
<dbReference type="Pfam" id="PF01432">
    <property type="entry name" value="Peptidase_M3"/>
    <property type="match status" value="1"/>
</dbReference>
<dbReference type="OMA" id="YNIEPAL"/>
<feature type="domain" description="Peptidase M3A/M3B catalytic" evidence="8">
    <location>
        <begin position="256"/>
        <end position="699"/>
    </location>
</feature>
<evidence type="ECO:0000259" key="8">
    <source>
        <dbReference type="Pfam" id="PF01432"/>
    </source>
</evidence>
<dbReference type="Gene3D" id="3.40.390.10">
    <property type="entry name" value="Collagenase (Catalytic Domain)"/>
    <property type="match status" value="1"/>
</dbReference>
<comment type="cofactor">
    <cofactor evidence="7">
        <name>Zn(2+)</name>
        <dbReference type="ChEBI" id="CHEBI:29105"/>
    </cofactor>
    <text evidence="7">Binds 1 zinc ion.</text>
</comment>
<dbReference type="AlphaFoldDB" id="A0A151ZB62"/>